<organism evidence="2 3">
    <name type="scientific">Loxostege sticticalis</name>
    <name type="common">Beet webworm moth</name>
    <dbReference type="NCBI Taxonomy" id="481309"/>
    <lineage>
        <taxon>Eukaryota</taxon>
        <taxon>Metazoa</taxon>
        <taxon>Ecdysozoa</taxon>
        <taxon>Arthropoda</taxon>
        <taxon>Hexapoda</taxon>
        <taxon>Insecta</taxon>
        <taxon>Pterygota</taxon>
        <taxon>Neoptera</taxon>
        <taxon>Endopterygota</taxon>
        <taxon>Lepidoptera</taxon>
        <taxon>Glossata</taxon>
        <taxon>Ditrysia</taxon>
        <taxon>Pyraloidea</taxon>
        <taxon>Crambidae</taxon>
        <taxon>Pyraustinae</taxon>
        <taxon>Loxostege</taxon>
    </lineage>
</organism>
<accession>A0ABR3HCY8</accession>
<reference evidence="2 3" key="1">
    <citation type="submission" date="2024-06" db="EMBL/GenBank/DDBJ databases">
        <title>A chromosome-level genome assembly of beet webworm, Loxostege sticticalis.</title>
        <authorList>
            <person name="Zhang Y."/>
        </authorList>
    </citation>
    <scope>NUCLEOTIDE SEQUENCE [LARGE SCALE GENOMIC DNA]</scope>
    <source>
        <strain evidence="2">AQ026</strain>
        <tissue evidence="2">Whole body</tissue>
    </source>
</reference>
<evidence type="ECO:0000313" key="3">
    <source>
        <dbReference type="Proteomes" id="UP001549920"/>
    </source>
</evidence>
<keyword evidence="1" id="KW-0732">Signal</keyword>
<evidence type="ECO:0000313" key="2">
    <source>
        <dbReference type="EMBL" id="KAL0868275.1"/>
    </source>
</evidence>
<feature type="signal peptide" evidence="1">
    <location>
        <begin position="1"/>
        <end position="22"/>
    </location>
</feature>
<evidence type="ECO:0000256" key="1">
    <source>
        <dbReference type="SAM" id="SignalP"/>
    </source>
</evidence>
<feature type="chain" id="PRO_5045635478" description="Mutant cadherin" evidence="1">
    <location>
        <begin position="23"/>
        <end position="495"/>
    </location>
</feature>
<comment type="caution">
    <text evidence="2">The sequence shown here is derived from an EMBL/GenBank/DDBJ whole genome shotgun (WGS) entry which is preliminary data.</text>
</comment>
<protein>
    <recommendedName>
        <fullName evidence="4">Mutant cadherin</fullName>
    </recommendedName>
</protein>
<sequence>MLNITFTGNILILILTVKCASCDVVINELLAFLWNVLDFMDEESIHQLCTSSFSAEDITKAKKLLFERRKKRMSKELDDIICIMKSTSSELFPIFVAKDLHKLPPVSFDHVDVTRILRDITRLQNHVSAMEEKFITIQQFEVFKQSVENMKHASIINNSPDAGVLNINMRRGAYTLQDSYNFDSGPIGLQYVPIKTVDTSQSVVNNCPVLHTSSLANVSCAGVSQKSTNGRDEAQVNATAVSNGASRIGDVGQRAANYPACESEIELPREATSRTVVSQNVGSAVSPTIVTAGPVRRELGEVVNKTYDHSSKACSDVVACARVLSENHVQMVRESVTNNVSLQERASTTHGKKLLSEVAQNGKWKEEKPTEDWILVQRKRLRNRFVGMKGKANTAPECNFKAAEVRIPFYIYNIDKASSMVDIANYINCKTGLEVKLQQVNMKLDKQYVAYKFLIPREKLSVFMDENLWPSGVSFRRFVNFNKNSRKAAENILCE</sequence>
<gene>
    <name evidence="2" type="ORF">ABMA27_007806</name>
</gene>
<name>A0ABR3HCY8_LOXSC</name>
<dbReference type="EMBL" id="JBEUOH010000021">
    <property type="protein sequence ID" value="KAL0868275.1"/>
    <property type="molecule type" value="Genomic_DNA"/>
</dbReference>
<dbReference type="Proteomes" id="UP001549920">
    <property type="component" value="Unassembled WGS sequence"/>
</dbReference>
<evidence type="ECO:0008006" key="4">
    <source>
        <dbReference type="Google" id="ProtNLM"/>
    </source>
</evidence>
<proteinExistence type="predicted"/>
<keyword evidence="3" id="KW-1185">Reference proteome</keyword>